<dbReference type="PANTHER" id="PTHR18964:SF149">
    <property type="entry name" value="BIFUNCTIONAL UDP-N-ACETYLGLUCOSAMINE 2-EPIMERASE_N-ACETYLMANNOSAMINE KINASE"/>
    <property type="match status" value="1"/>
</dbReference>
<sequence length="419" mass="45884">MSHAQPKIRGSNLPVLSEFNHKAVFETIRQNSGISRIEISRRTGLAAQTVSNITRDLLREKLVVESGVITGERGKPPVLLRLNPEGRFAFGVHLEPEHITVLLLNLAGNIVARYCPVAVPDAKKTTEAIADIIINAQKDHHIPEDRIGGVGVASPGPLNISTETIVNPPNLVGWRNYPIAAELRRMTGLPVVLEKDVSAACQGELWSSYSENQNFLFIYMGLGVGFGFVHNGEVYRGTSGNEGDLGHIVVEPDGQQCWCGKKGCLTVSADPRSIVTEASRIGLFQEPTHVHEPMETNDCDDIPQLEHCFDALCRRANSGEQACLDLMRRDGRRIGRLVCTLSDALDLDNIVLGGPYWGNLEGLFIDEIKQEVQENSVMRQEHRISVHSAKLGVDVAGIGAASIILNHDLSPRVHSLVFK</sequence>
<dbReference type="PANTHER" id="PTHR18964">
    <property type="entry name" value="ROK (REPRESSOR, ORF, KINASE) FAMILY"/>
    <property type="match status" value="1"/>
</dbReference>
<dbReference type="Proteomes" id="UP000028730">
    <property type="component" value="Unassembled WGS sequence"/>
</dbReference>
<dbReference type="InterPro" id="IPR036390">
    <property type="entry name" value="WH_DNA-bd_sf"/>
</dbReference>
<comment type="caution">
    <text evidence="2">The sequence shown here is derived from an EMBL/GenBank/DDBJ whole genome shotgun (WGS) entry which is preliminary data.</text>
</comment>
<accession>A0A080N6A5</accession>
<dbReference type="InterPro" id="IPR000600">
    <property type="entry name" value="ROK"/>
</dbReference>
<evidence type="ECO:0000256" key="1">
    <source>
        <dbReference type="ARBA" id="ARBA00006479"/>
    </source>
</evidence>
<dbReference type="InterPro" id="IPR043129">
    <property type="entry name" value="ATPase_NBD"/>
</dbReference>
<organism evidence="2 3">
    <name type="scientific">Bifidobacterium bombi DSM 19703</name>
    <dbReference type="NCBI Taxonomy" id="1341695"/>
    <lineage>
        <taxon>Bacteria</taxon>
        <taxon>Bacillati</taxon>
        <taxon>Actinomycetota</taxon>
        <taxon>Actinomycetes</taxon>
        <taxon>Bifidobacteriales</taxon>
        <taxon>Bifidobacteriaceae</taxon>
        <taxon>Bifidobacterium</taxon>
    </lineage>
</organism>
<dbReference type="Pfam" id="PF00480">
    <property type="entry name" value="ROK"/>
    <property type="match status" value="1"/>
</dbReference>
<proteinExistence type="inferred from homology"/>
<dbReference type="InterPro" id="IPR036388">
    <property type="entry name" value="WH-like_DNA-bd_sf"/>
</dbReference>
<evidence type="ECO:0000313" key="3">
    <source>
        <dbReference type="Proteomes" id="UP000028730"/>
    </source>
</evidence>
<dbReference type="GO" id="GO:0004340">
    <property type="term" value="F:glucokinase activity"/>
    <property type="evidence" value="ECO:0007669"/>
    <property type="project" value="UniProtKB-EC"/>
</dbReference>
<gene>
    <name evidence="2" type="ORF">BBOMB_0783</name>
</gene>
<keyword evidence="3" id="KW-1185">Reference proteome</keyword>
<name>A0A080N6A5_9BIFI</name>
<dbReference type="SUPFAM" id="SSF46785">
    <property type="entry name" value="Winged helix' DNA-binding domain"/>
    <property type="match status" value="1"/>
</dbReference>
<dbReference type="InterPro" id="IPR049874">
    <property type="entry name" value="ROK_cs"/>
</dbReference>
<dbReference type="RefSeq" id="WP_044087123.1">
    <property type="nucleotide sequence ID" value="NZ_ATLK01000001.1"/>
</dbReference>
<dbReference type="OrthoDB" id="9810372at2"/>
<dbReference type="EC" id="2.7.1.2" evidence="2"/>
<dbReference type="PROSITE" id="PS01125">
    <property type="entry name" value="ROK"/>
    <property type="match status" value="1"/>
</dbReference>
<reference evidence="2 3" key="1">
    <citation type="journal article" date="2014" name="Appl. Environ. Microbiol.">
        <title>Genomic encyclopedia of type strains of the genus Bifidobacterium.</title>
        <authorList>
            <person name="Milani C."/>
            <person name="Lugli G.A."/>
            <person name="Duranti S."/>
            <person name="Turroni F."/>
            <person name="Bottacini F."/>
            <person name="Mangifesta M."/>
            <person name="Sanchez B."/>
            <person name="Viappiani A."/>
            <person name="Mancabelli L."/>
            <person name="Taminiau B."/>
            <person name="Delcenserie V."/>
            <person name="Barrangou R."/>
            <person name="Margolles A."/>
            <person name="van Sinderen D."/>
            <person name="Ventura M."/>
        </authorList>
    </citation>
    <scope>NUCLEOTIDE SEQUENCE [LARGE SCALE GENOMIC DNA]</scope>
    <source>
        <strain evidence="2 3">DSM 19703</strain>
    </source>
</reference>
<dbReference type="Pfam" id="PF13412">
    <property type="entry name" value="HTH_24"/>
    <property type="match status" value="1"/>
</dbReference>
<keyword evidence="2" id="KW-0808">Transferase</keyword>
<dbReference type="STRING" id="1341695.BBOMB_0783"/>
<dbReference type="eggNOG" id="COG1940">
    <property type="taxonomic scope" value="Bacteria"/>
</dbReference>
<evidence type="ECO:0000313" key="2">
    <source>
        <dbReference type="EMBL" id="KFF31429.1"/>
    </source>
</evidence>
<dbReference type="Gene3D" id="3.30.420.40">
    <property type="match status" value="2"/>
</dbReference>
<protein>
    <submittedName>
        <fullName evidence="2">ROK family protein</fullName>
        <ecNumber evidence="2">2.7.1.2</ecNumber>
    </submittedName>
</protein>
<dbReference type="SUPFAM" id="SSF53067">
    <property type="entry name" value="Actin-like ATPase domain"/>
    <property type="match status" value="1"/>
</dbReference>
<comment type="similarity">
    <text evidence="1">Belongs to the ROK (NagC/XylR) family.</text>
</comment>
<dbReference type="AlphaFoldDB" id="A0A080N6A5"/>
<dbReference type="Gene3D" id="1.10.10.10">
    <property type="entry name" value="Winged helix-like DNA-binding domain superfamily/Winged helix DNA-binding domain"/>
    <property type="match status" value="1"/>
</dbReference>
<dbReference type="EMBL" id="ATLK01000001">
    <property type="protein sequence ID" value="KFF31429.1"/>
    <property type="molecule type" value="Genomic_DNA"/>
</dbReference>